<proteinExistence type="predicted"/>
<accession>A0ABX5F8V9</accession>
<organism evidence="3 4">
    <name type="scientific">Aphanothece cf. minutissima CCALA 015</name>
    <dbReference type="NCBI Taxonomy" id="2107695"/>
    <lineage>
        <taxon>Bacteria</taxon>
        <taxon>Bacillati</taxon>
        <taxon>Cyanobacteriota</taxon>
        <taxon>Cyanophyceae</taxon>
        <taxon>Oscillatoriophycideae</taxon>
        <taxon>Chroococcales</taxon>
        <taxon>Aphanothecaceae</taxon>
        <taxon>Aphanothece</taxon>
    </lineage>
</organism>
<dbReference type="EMBL" id="PVWP01000005">
    <property type="protein sequence ID" value="PSB37487.1"/>
    <property type="molecule type" value="Genomic_DNA"/>
</dbReference>
<evidence type="ECO:0000313" key="3">
    <source>
        <dbReference type="EMBL" id="PSB37487.1"/>
    </source>
</evidence>
<dbReference type="PANTHER" id="PTHR33741:SF5">
    <property type="entry name" value="TRANSMEMBRANE PROTEIN DDB_G0269096-RELATED"/>
    <property type="match status" value="1"/>
</dbReference>
<dbReference type="Pfam" id="PF04982">
    <property type="entry name" value="TM_HPP"/>
    <property type="match status" value="1"/>
</dbReference>
<feature type="transmembrane region" description="Helical" evidence="1">
    <location>
        <begin position="37"/>
        <end position="58"/>
    </location>
</feature>
<dbReference type="Proteomes" id="UP000238218">
    <property type="component" value="Unassembled WGS sequence"/>
</dbReference>
<name>A0ABX5F8V9_9CHRO</name>
<feature type="transmembrane region" description="Helical" evidence="1">
    <location>
        <begin position="103"/>
        <end position="129"/>
    </location>
</feature>
<keyword evidence="4" id="KW-1185">Reference proteome</keyword>
<feature type="domain" description="HPP transmembrane region" evidence="2">
    <location>
        <begin position="35"/>
        <end position="177"/>
    </location>
</feature>
<gene>
    <name evidence="3" type="ORF">C7B81_08145</name>
</gene>
<keyword evidence="1" id="KW-0472">Membrane</keyword>
<dbReference type="InterPro" id="IPR007065">
    <property type="entry name" value="HPP"/>
</dbReference>
<evidence type="ECO:0000313" key="4">
    <source>
        <dbReference type="Proteomes" id="UP000238218"/>
    </source>
</evidence>
<protein>
    <submittedName>
        <fullName evidence="3">HPP family protein</fullName>
    </submittedName>
</protein>
<evidence type="ECO:0000259" key="2">
    <source>
        <dbReference type="Pfam" id="PF04982"/>
    </source>
</evidence>
<dbReference type="InterPro" id="IPR058581">
    <property type="entry name" value="TM_HPP"/>
</dbReference>
<keyword evidence="1" id="KW-0812">Transmembrane</keyword>
<feature type="transmembrane region" description="Helical" evidence="1">
    <location>
        <begin position="64"/>
        <end position="82"/>
    </location>
</feature>
<dbReference type="PANTHER" id="PTHR33741">
    <property type="entry name" value="TRANSMEMBRANE PROTEIN DDB_G0269096-RELATED"/>
    <property type="match status" value="1"/>
</dbReference>
<reference evidence="3 4" key="2">
    <citation type="submission" date="2018-03" db="EMBL/GenBank/DDBJ databases">
        <title>The ancient ancestry and fast evolution of plastids.</title>
        <authorList>
            <person name="Moore K.R."/>
            <person name="Magnabosco C."/>
            <person name="Momper L."/>
            <person name="Gold D.A."/>
            <person name="Bosak T."/>
            <person name="Fournier G.P."/>
        </authorList>
    </citation>
    <scope>NUCLEOTIDE SEQUENCE [LARGE SCALE GENOMIC DNA]</scope>
    <source>
        <strain evidence="3 4">CCALA 015</strain>
    </source>
</reference>
<evidence type="ECO:0000256" key="1">
    <source>
        <dbReference type="SAM" id="Phobius"/>
    </source>
</evidence>
<feature type="transmembrane region" description="Helical" evidence="1">
    <location>
        <begin position="141"/>
        <end position="174"/>
    </location>
</feature>
<reference evidence="3 4" key="1">
    <citation type="submission" date="2018-02" db="EMBL/GenBank/DDBJ databases">
        <authorList>
            <person name="Moore K."/>
            <person name="Momper L."/>
        </authorList>
    </citation>
    <scope>NUCLEOTIDE SEQUENCE [LARGE SCALE GENOMIC DNA]</scope>
    <source>
        <strain evidence="3 4">CCALA 015</strain>
    </source>
</reference>
<sequence>MGRVRARSTGLGTQRLRRLVVLQRRERQRGRRVQPRFRLSQIGVTSLGGLTAVGLMALLTAWSVQVLIVAPLGASCVLLFGYPRSPLAQPRNVVLGNTLGGSLGVGLVSLLGQGPLVLALAVALTILLGQQLRCLHPPAGGMAFLAAFLGMSWPFLLFPVLLGSLLLVVLAWAFSRWVPGAMPYPLHWL</sequence>
<keyword evidence="1" id="KW-1133">Transmembrane helix</keyword>
<comment type="caution">
    <text evidence="3">The sequence shown here is derived from an EMBL/GenBank/DDBJ whole genome shotgun (WGS) entry which is preliminary data.</text>
</comment>